<dbReference type="EMBL" id="QXGF01001441">
    <property type="protein sequence ID" value="KAE8929982.1"/>
    <property type="molecule type" value="Genomic_DNA"/>
</dbReference>
<dbReference type="EMBL" id="QXGB01001791">
    <property type="protein sequence ID" value="KAE9185489.1"/>
    <property type="molecule type" value="Genomic_DNA"/>
</dbReference>
<dbReference type="GO" id="GO:0005576">
    <property type="term" value="C:extracellular region"/>
    <property type="evidence" value="ECO:0007669"/>
    <property type="project" value="UniProtKB-SubCell"/>
</dbReference>
<dbReference type="EMBL" id="QXGD01001709">
    <property type="protein sequence ID" value="KAE9200561.1"/>
    <property type="molecule type" value="Genomic_DNA"/>
</dbReference>
<keyword evidence="4 5" id="KW-0732">Signal</keyword>
<name>A0A6A3WHR7_9STRA</name>
<dbReference type="Proteomes" id="UP000440732">
    <property type="component" value="Unassembled WGS sequence"/>
</dbReference>
<comment type="similarity">
    <text evidence="2 5">Belongs to the RxLR effector family.</text>
</comment>
<evidence type="ECO:0000313" key="16">
    <source>
        <dbReference type="Proteomes" id="UP000440732"/>
    </source>
</evidence>
<protein>
    <recommendedName>
        <fullName evidence="5">RxLR effector protein</fullName>
    </recommendedName>
</protein>
<evidence type="ECO:0000313" key="12">
    <source>
        <dbReference type="Proteomes" id="UP000429523"/>
    </source>
</evidence>
<dbReference type="Proteomes" id="UP000429523">
    <property type="component" value="Unassembled WGS sequence"/>
</dbReference>
<dbReference type="InterPro" id="IPR031825">
    <property type="entry name" value="RXLR"/>
</dbReference>
<evidence type="ECO:0000313" key="6">
    <source>
        <dbReference type="EMBL" id="KAE8929982.1"/>
    </source>
</evidence>
<dbReference type="Pfam" id="PF16810">
    <property type="entry name" value="RXLR"/>
    <property type="match status" value="1"/>
</dbReference>
<comment type="function">
    <text evidence="5">Effector that suppresses plant defense responses during pathogen infection.</text>
</comment>
<evidence type="ECO:0000256" key="3">
    <source>
        <dbReference type="ARBA" id="ARBA00022525"/>
    </source>
</evidence>
<dbReference type="Proteomes" id="UP000440367">
    <property type="component" value="Unassembled WGS sequence"/>
</dbReference>
<evidence type="ECO:0000313" key="11">
    <source>
        <dbReference type="EMBL" id="KAE9290519.1"/>
    </source>
</evidence>
<dbReference type="Proteomes" id="UP000441208">
    <property type="component" value="Unassembled WGS sequence"/>
</dbReference>
<dbReference type="EMBL" id="QXGE01001601">
    <property type="protein sequence ID" value="KAE9290519.1"/>
    <property type="molecule type" value="Genomic_DNA"/>
</dbReference>
<feature type="signal peptide" evidence="5">
    <location>
        <begin position="1"/>
        <end position="23"/>
    </location>
</feature>
<proteinExistence type="inferred from homology"/>
<reference evidence="12 13" key="1">
    <citation type="submission" date="2018-08" db="EMBL/GenBank/DDBJ databases">
        <title>Genomic investigation of the strawberry pathogen Phytophthora fragariae indicates pathogenicity is determined by transcriptional variation in three key races.</title>
        <authorList>
            <person name="Adams T.M."/>
            <person name="Armitage A.D."/>
            <person name="Sobczyk M.K."/>
            <person name="Bates H.J."/>
            <person name="Dunwell J.M."/>
            <person name="Nellist C.F."/>
            <person name="Harrison R.J."/>
        </authorList>
    </citation>
    <scope>NUCLEOTIDE SEQUENCE [LARGE SCALE GENOMIC DNA]</scope>
    <source>
        <strain evidence="11 14">A4</strain>
        <strain evidence="10 15">BC-1</strain>
        <strain evidence="9 13">NOV-27</strain>
        <strain evidence="8 16">NOV-5</strain>
        <strain evidence="7 17">NOV-71</strain>
        <strain evidence="6 12">NOV-9</strain>
    </source>
</reference>
<evidence type="ECO:0000256" key="4">
    <source>
        <dbReference type="ARBA" id="ARBA00022729"/>
    </source>
</evidence>
<dbReference type="Proteomes" id="UP000433483">
    <property type="component" value="Unassembled WGS sequence"/>
</dbReference>
<keyword evidence="13" id="KW-1185">Reference proteome</keyword>
<evidence type="ECO:0000313" key="14">
    <source>
        <dbReference type="Proteomes" id="UP000437068"/>
    </source>
</evidence>
<dbReference type="EMBL" id="QXFZ01001368">
    <property type="protein sequence ID" value="KAE9091778.1"/>
    <property type="molecule type" value="Genomic_DNA"/>
</dbReference>
<evidence type="ECO:0000313" key="17">
    <source>
        <dbReference type="Proteomes" id="UP000441208"/>
    </source>
</evidence>
<evidence type="ECO:0000313" key="15">
    <source>
        <dbReference type="Proteomes" id="UP000440367"/>
    </source>
</evidence>
<evidence type="ECO:0000313" key="9">
    <source>
        <dbReference type="EMBL" id="KAE9185489.1"/>
    </source>
</evidence>
<comment type="subcellular location">
    <subcellularLocation>
        <location evidence="1 5">Secreted</location>
    </subcellularLocation>
</comment>
<evidence type="ECO:0000256" key="1">
    <source>
        <dbReference type="ARBA" id="ARBA00004613"/>
    </source>
</evidence>
<dbReference type="OrthoDB" id="94805at2759"/>
<comment type="caution">
    <text evidence="9">The sequence shown here is derived from an EMBL/GenBank/DDBJ whole genome shotgun (WGS) entry which is preliminary data.</text>
</comment>
<sequence>MRLPSTLLVVAALTLLVSGSAQADGTKVSTLASPDLDVLAVSHNAGDEKRFLRGLKSVDEADEERLAGANMFNVEKLKKSMGDRLYAQTLMKRWKRHGYDITKLKAKLNKSELVRDPRLNDLYHTYAAWFNTLDDKIAAADKALFVKADLDNAVKDSSAAKALFRQWKTGNFEPNDVFKKLVPSGLKSDDAHYDKLYRNDISWLNVHYPDKATKALARESDLVKESMLLAARTDEAYRERLFRAWKTNGYSEKRRGEILGNTVGNRHNLLTKKYKTWLDTHFPRKVTTTRS</sequence>
<comment type="domain">
    <text evidence="5">The RxLR-dEER motif acts to carry the protein into the host cell cytoplasm through binding to cell surface phosphatidylinositol-3-phosphate.</text>
</comment>
<dbReference type="EMBL" id="QXGA01000857">
    <property type="protein sequence ID" value="KAE9138259.1"/>
    <property type="molecule type" value="Genomic_DNA"/>
</dbReference>
<gene>
    <name evidence="11" type="ORF">PF001_g19571</name>
    <name evidence="10" type="ORF">PF002_g21796</name>
    <name evidence="9" type="ORF">PF005_g21237</name>
    <name evidence="8" type="ORF">PF006_g13995</name>
    <name evidence="7" type="ORF">PF007_g18761</name>
    <name evidence="6" type="ORF">PF009_g19917</name>
</gene>
<evidence type="ECO:0000313" key="8">
    <source>
        <dbReference type="EMBL" id="KAE9138259.1"/>
    </source>
</evidence>
<evidence type="ECO:0000256" key="5">
    <source>
        <dbReference type="RuleBase" id="RU367124"/>
    </source>
</evidence>
<evidence type="ECO:0000313" key="10">
    <source>
        <dbReference type="EMBL" id="KAE9200561.1"/>
    </source>
</evidence>
<feature type="chain" id="PRO_5034169794" description="RxLR effector protein" evidence="5">
    <location>
        <begin position="24"/>
        <end position="291"/>
    </location>
</feature>
<evidence type="ECO:0000313" key="13">
    <source>
        <dbReference type="Proteomes" id="UP000433483"/>
    </source>
</evidence>
<dbReference type="AlphaFoldDB" id="A0A6A3WHR7"/>
<keyword evidence="3 5" id="KW-0964">Secreted</keyword>
<accession>A0A6A3WHR7</accession>
<organism evidence="9 13">
    <name type="scientific">Phytophthora fragariae</name>
    <dbReference type="NCBI Taxonomy" id="53985"/>
    <lineage>
        <taxon>Eukaryota</taxon>
        <taxon>Sar</taxon>
        <taxon>Stramenopiles</taxon>
        <taxon>Oomycota</taxon>
        <taxon>Peronosporomycetes</taxon>
        <taxon>Peronosporales</taxon>
        <taxon>Peronosporaceae</taxon>
        <taxon>Phytophthora</taxon>
    </lineage>
</organism>
<dbReference type="Proteomes" id="UP000437068">
    <property type="component" value="Unassembled WGS sequence"/>
</dbReference>
<evidence type="ECO:0000256" key="2">
    <source>
        <dbReference type="ARBA" id="ARBA00010400"/>
    </source>
</evidence>
<evidence type="ECO:0000313" key="7">
    <source>
        <dbReference type="EMBL" id="KAE9091778.1"/>
    </source>
</evidence>